<evidence type="ECO:0000313" key="2">
    <source>
        <dbReference type="EMBL" id="GIO30267.1"/>
    </source>
</evidence>
<evidence type="ECO:0008006" key="4">
    <source>
        <dbReference type="Google" id="ProtNLM"/>
    </source>
</evidence>
<feature type="transmembrane region" description="Helical" evidence="1">
    <location>
        <begin position="6"/>
        <end position="23"/>
    </location>
</feature>
<dbReference type="EMBL" id="BORQ01000001">
    <property type="protein sequence ID" value="GIO30267.1"/>
    <property type="molecule type" value="Genomic_DNA"/>
</dbReference>
<evidence type="ECO:0000256" key="1">
    <source>
        <dbReference type="SAM" id="Phobius"/>
    </source>
</evidence>
<comment type="caution">
    <text evidence="2">The sequence shown here is derived from an EMBL/GenBank/DDBJ whole genome shotgun (WGS) entry which is preliminary data.</text>
</comment>
<keyword evidence="1" id="KW-1133">Transmembrane helix</keyword>
<sequence length="61" mass="6600">MEYNSTLIFIISAFCLGAVLIMMKNSVPQKLKRGLAGTAAVMILIAFILIVYSLFTMGSSP</sequence>
<accession>A0A920CB95</accession>
<proteinExistence type="predicted"/>
<dbReference type="AlphaFoldDB" id="A0A920CB95"/>
<reference evidence="2" key="1">
    <citation type="submission" date="2021-03" db="EMBL/GenBank/DDBJ databases">
        <title>Antimicrobial resistance genes in bacteria isolated from Japanese honey, and their potential for conferring macrolide and lincosamide resistance in the American foulbrood pathogen Paenibacillus larvae.</title>
        <authorList>
            <person name="Okamoto M."/>
            <person name="Kumagai M."/>
            <person name="Kanamori H."/>
            <person name="Takamatsu D."/>
        </authorList>
    </citation>
    <scope>NUCLEOTIDE SEQUENCE</scope>
    <source>
        <strain evidence="2">J2TS6</strain>
    </source>
</reference>
<keyword evidence="1" id="KW-0812">Transmembrane</keyword>
<feature type="transmembrane region" description="Helical" evidence="1">
    <location>
        <begin position="35"/>
        <end position="55"/>
    </location>
</feature>
<dbReference type="Proteomes" id="UP000679779">
    <property type="component" value="Unassembled WGS sequence"/>
</dbReference>
<protein>
    <recommendedName>
        <fullName evidence="4">Signal transduction histidine kinase</fullName>
    </recommendedName>
</protein>
<keyword evidence="3" id="KW-1185">Reference proteome</keyword>
<keyword evidence="1" id="KW-0472">Membrane</keyword>
<evidence type="ECO:0000313" key="3">
    <source>
        <dbReference type="Proteomes" id="UP000679779"/>
    </source>
</evidence>
<dbReference type="RefSeq" id="WP_160040208.1">
    <property type="nucleotide sequence ID" value="NZ_BORQ01000001.1"/>
</dbReference>
<gene>
    <name evidence="2" type="ORF">J2TS6_14080</name>
</gene>
<organism evidence="2 3">
    <name type="scientific">Paenibacillus albilobatus</name>
    <dbReference type="NCBI Taxonomy" id="2716884"/>
    <lineage>
        <taxon>Bacteria</taxon>
        <taxon>Bacillati</taxon>
        <taxon>Bacillota</taxon>
        <taxon>Bacilli</taxon>
        <taxon>Bacillales</taxon>
        <taxon>Paenibacillaceae</taxon>
        <taxon>Paenibacillus</taxon>
    </lineage>
</organism>
<name>A0A920CB95_9BACL</name>